<dbReference type="GeneID" id="33333908"/>
<dbReference type="Gene3D" id="3.40.50.880">
    <property type="match status" value="1"/>
</dbReference>
<dbReference type="Gene3D" id="2.60.40.10">
    <property type="entry name" value="Immunoglobulins"/>
    <property type="match status" value="1"/>
</dbReference>
<reference evidence="3" key="1">
    <citation type="submission" date="2016-10" db="EMBL/GenBank/DDBJ databases">
        <authorList>
            <person name="Varghese N."/>
            <person name="Submissions S."/>
        </authorList>
    </citation>
    <scope>NUCLEOTIDE SEQUENCE [LARGE SCALE GENOMIC DNA]</scope>
    <source>
        <strain evidence="3">OGL-20</strain>
    </source>
</reference>
<proteinExistence type="predicted"/>
<dbReference type="SUPFAM" id="SSF52317">
    <property type="entry name" value="Class I glutamine amidotransferase-like"/>
    <property type="match status" value="1"/>
</dbReference>
<dbReference type="InterPro" id="IPR039975">
    <property type="entry name" value="IFT52"/>
</dbReference>
<protein>
    <submittedName>
        <fullName evidence="2">ABC-type uncharacterized transport system</fullName>
    </submittedName>
</protein>
<accession>A0A1I0MS85</accession>
<dbReference type="InterPro" id="IPR013783">
    <property type="entry name" value="Ig-like_fold"/>
</dbReference>
<dbReference type="RefSeq" id="WP_082431965.1">
    <property type="nucleotide sequence ID" value="NZ_CP015105.1"/>
</dbReference>
<dbReference type="Pfam" id="PF23355">
    <property type="entry name" value="IFT52_GIFT"/>
    <property type="match status" value="1"/>
</dbReference>
<dbReference type="PANTHER" id="PTHR12969">
    <property type="entry name" value="NGD5/OSM-6/IFT52"/>
    <property type="match status" value="1"/>
</dbReference>
<name>A0A1I0MS85_9EURY</name>
<dbReference type="EMBL" id="FOIW01000001">
    <property type="protein sequence ID" value="SEV91045.1"/>
    <property type="molecule type" value="Genomic_DNA"/>
</dbReference>
<dbReference type="AlphaFoldDB" id="A0A1I0MS85"/>
<feature type="domain" description="IFT52 GIFT" evidence="1">
    <location>
        <begin position="479"/>
        <end position="576"/>
    </location>
</feature>
<evidence type="ECO:0000259" key="1">
    <source>
        <dbReference type="Pfam" id="PF23355"/>
    </source>
</evidence>
<dbReference type="PANTHER" id="PTHR12969:SF7">
    <property type="entry name" value="INTRAFLAGELLAR TRANSPORT PROTEIN 52 HOMOLOG"/>
    <property type="match status" value="1"/>
</dbReference>
<organism evidence="2 3">
    <name type="scientific">Thermococcus thioreducens</name>
    <dbReference type="NCBI Taxonomy" id="277988"/>
    <lineage>
        <taxon>Archaea</taxon>
        <taxon>Methanobacteriati</taxon>
        <taxon>Methanobacteriota</taxon>
        <taxon>Thermococci</taxon>
        <taxon>Thermococcales</taxon>
        <taxon>Thermococcaceae</taxon>
        <taxon>Thermococcus</taxon>
    </lineage>
</organism>
<dbReference type="OrthoDB" id="21342at2157"/>
<dbReference type="Proteomes" id="UP000182125">
    <property type="component" value="Unassembled WGS sequence"/>
</dbReference>
<dbReference type="InterPro" id="IPR029062">
    <property type="entry name" value="Class_I_gatase-like"/>
</dbReference>
<dbReference type="InterPro" id="IPR055458">
    <property type="entry name" value="IFT52_GIFT"/>
</dbReference>
<gene>
    <name evidence="2" type="ORF">SAMN05216170_0805</name>
</gene>
<evidence type="ECO:0000313" key="2">
    <source>
        <dbReference type="EMBL" id="SEV91045.1"/>
    </source>
</evidence>
<evidence type="ECO:0000313" key="3">
    <source>
        <dbReference type="Proteomes" id="UP000182125"/>
    </source>
</evidence>
<sequence length="699" mass="78514">MRKSALIITLILVLSLMPVWTLKPVAAATYIPLVELNQNFDSYAYGGDVLTRGIVTYVDSNGFMIQNGSGAYTGIYVYTGYKSYPSVQKGDVVEVYGYPKYYNGLRELSVNPTYGEYYSVVGAAEVPQPAVIPTADYDRPEYQSVLVKFVDAKITGRYDSWYTKLWIDDGSGEAYIFSSSSLPSTLEPGAKFKYFVGVVYVYRNSYEVLPVEYQLYNPAVKVTDVEYYAFMEEVPTRVRATVFNSGSTASNVSFSATFDGVQVYSAEFTLLPGESKVVEFYVVPQSTGSHTLTIIAEESEKIVPVNVIPNPYQLSYGLTPYYERLYNKEMANVTPLYENLTWVVGELTSCGVSLGDLESRIQWINGTMEEIKREYSLYNTLKGLLIQQNPYRNAYYYPVMVHIRKAAMMSRDVMKELEFVLPILHSTYEQVKPICHAPAPGNETPANQTNATPSTNVTIKITKVLIDASHGQYYNPTKTDQNGMATLIENIKNELGWIVDINTEPITYEKLKDYDVLIITNPSQDITDGEAQAIQEFVENGGGLFILGESYYGHVYYKSLNKVVGKYGIQFNNDELMDDDMNTGRKWFPLVGIYNLDHPAMKFLSADHQMYYNGDTLTVSGSVTWLVRGYETAYSEDRDGNIVYEKGSKPIIAAAVEAGQGRIVAYGSSRAISDAYYGHYINTNWPFVKGVLLWLAHQE</sequence>